<dbReference type="OrthoDB" id="295274at2759"/>
<dbReference type="GO" id="GO:0003700">
    <property type="term" value="F:DNA-binding transcription factor activity"/>
    <property type="evidence" value="ECO:0007669"/>
    <property type="project" value="InterPro"/>
</dbReference>
<reference evidence="9" key="1">
    <citation type="submission" date="2019-06" db="EMBL/GenBank/DDBJ databases">
        <title>Draft genome sequence of the griseofulvin-producing fungus Xylaria cubensis strain G536.</title>
        <authorList>
            <person name="Mead M.E."/>
            <person name="Raja H.A."/>
            <person name="Steenwyk J.L."/>
            <person name="Knowles S.L."/>
            <person name="Oberlies N.H."/>
            <person name="Rokas A."/>
        </authorList>
    </citation>
    <scope>NUCLEOTIDE SEQUENCE [LARGE SCALE GENOMIC DNA]</scope>
    <source>
        <strain evidence="9">G536</strain>
    </source>
</reference>
<evidence type="ECO:0000256" key="2">
    <source>
        <dbReference type="ARBA" id="ARBA00023015"/>
    </source>
</evidence>
<dbReference type="GO" id="GO:0005634">
    <property type="term" value="C:nucleus"/>
    <property type="evidence" value="ECO:0007669"/>
    <property type="project" value="UniProtKB-SubCell"/>
</dbReference>
<dbReference type="SMART" id="SM00338">
    <property type="entry name" value="BRLZ"/>
    <property type="match status" value="1"/>
</dbReference>
<keyword evidence="3" id="KW-0238">DNA-binding</keyword>
<dbReference type="CDD" id="cd14687">
    <property type="entry name" value="bZIP_ATF2"/>
    <property type="match status" value="1"/>
</dbReference>
<dbReference type="STRING" id="2512241.A0A553IC32"/>
<dbReference type="GO" id="GO:0003677">
    <property type="term" value="F:DNA binding"/>
    <property type="evidence" value="ECO:0007669"/>
    <property type="project" value="UniProtKB-KW"/>
</dbReference>
<evidence type="ECO:0000256" key="5">
    <source>
        <dbReference type="ARBA" id="ARBA00023242"/>
    </source>
</evidence>
<evidence type="ECO:0000256" key="4">
    <source>
        <dbReference type="ARBA" id="ARBA00023163"/>
    </source>
</evidence>
<protein>
    <recommendedName>
        <fullName evidence="7">BZIP domain-containing protein</fullName>
    </recommendedName>
</protein>
<dbReference type="InterPro" id="IPR002112">
    <property type="entry name" value="Leuzip_Jun"/>
</dbReference>
<dbReference type="PANTHER" id="PTHR19304">
    <property type="entry name" value="CYCLIC-AMP RESPONSE ELEMENT BINDING PROTEIN"/>
    <property type="match status" value="1"/>
</dbReference>
<evidence type="ECO:0000259" key="7">
    <source>
        <dbReference type="PROSITE" id="PS50217"/>
    </source>
</evidence>
<keyword evidence="5" id="KW-0539">Nucleus</keyword>
<feature type="domain" description="BZIP" evidence="7">
    <location>
        <begin position="173"/>
        <end position="232"/>
    </location>
</feature>
<dbReference type="PRINTS" id="PR00043">
    <property type="entry name" value="LEUZIPPRJUN"/>
</dbReference>
<gene>
    <name evidence="8" type="ORF">FHL15_001520</name>
</gene>
<organism evidence="8 9">
    <name type="scientific">Xylaria flabelliformis</name>
    <dbReference type="NCBI Taxonomy" id="2512241"/>
    <lineage>
        <taxon>Eukaryota</taxon>
        <taxon>Fungi</taxon>
        <taxon>Dikarya</taxon>
        <taxon>Ascomycota</taxon>
        <taxon>Pezizomycotina</taxon>
        <taxon>Sordariomycetes</taxon>
        <taxon>Xylariomycetidae</taxon>
        <taxon>Xylariales</taxon>
        <taxon>Xylariaceae</taxon>
        <taxon>Xylaria</taxon>
    </lineage>
</organism>
<feature type="region of interest" description="Disordered" evidence="6">
    <location>
        <begin position="136"/>
        <end position="180"/>
    </location>
</feature>
<feature type="compositionally biased region" description="Basic and acidic residues" evidence="6">
    <location>
        <begin position="171"/>
        <end position="180"/>
    </location>
</feature>
<dbReference type="Proteomes" id="UP000319160">
    <property type="component" value="Unassembled WGS sequence"/>
</dbReference>
<accession>A0A553IC32</accession>
<dbReference type="SUPFAM" id="SSF57959">
    <property type="entry name" value="Leucine zipper domain"/>
    <property type="match status" value="1"/>
</dbReference>
<dbReference type="PROSITE" id="PS00036">
    <property type="entry name" value="BZIP_BASIC"/>
    <property type="match status" value="1"/>
</dbReference>
<proteinExistence type="predicted"/>
<dbReference type="InterPro" id="IPR046347">
    <property type="entry name" value="bZIP_sf"/>
</dbReference>
<evidence type="ECO:0000313" key="8">
    <source>
        <dbReference type="EMBL" id="TRX97765.1"/>
    </source>
</evidence>
<sequence>MMNEATFANRSLGKDIISSLDFALLGTPSESDSMAELDFPWTNLAKDSQFSSTQYLDHTAGEGCIASAVIGPYTPTDDEFTSGFGLKDNPAGPLTFAPRRTLEQPVDGLDPSSPSFFILENQDFDADVLPYCDKAHDAASSEPSPTSTRPEGSSASACSATPVVGQSGAPDIERQREKNRVAARKCRQKTKQNVAGLRRREKELGQQNKVLVSCVRSLREEILDLKTEILKHSNCDNVIIQKYIANAARRQIE</sequence>
<feature type="compositionally biased region" description="Low complexity" evidence="6">
    <location>
        <begin position="140"/>
        <end position="154"/>
    </location>
</feature>
<keyword evidence="9" id="KW-1185">Reference proteome</keyword>
<evidence type="ECO:0000256" key="1">
    <source>
        <dbReference type="ARBA" id="ARBA00004123"/>
    </source>
</evidence>
<evidence type="ECO:0000256" key="3">
    <source>
        <dbReference type="ARBA" id="ARBA00023125"/>
    </source>
</evidence>
<keyword evidence="2" id="KW-0805">Transcription regulation</keyword>
<dbReference type="InterPro" id="IPR051027">
    <property type="entry name" value="bZIP_transcription_factors"/>
</dbReference>
<dbReference type="InterPro" id="IPR004827">
    <property type="entry name" value="bZIP"/>
</dbReference>
<dbReference type="AlphaFoldDB" id="A0A553IC32"/>
<comment type="subcellular location">
    <subcellularLocation>
        <location evidence="1">Nucleus</location>
    </subcellularLocation>
</comment>
<dbReference type="PROSITE" id="PS50217">
    <property type="entry name" value="BZIP"/>
    <property type="match status" value="1"/>
</dbReference>
<dbReference type="Pfam" id="PF00170">
    <property type="entry name" value="bZIP_1"/>
    <property type="match status" value="1"/>
</dbReference>
<dbReference type="Gene3D" id="1.20.5.170">
    <property type="match status" value="1"/>
</dbReference>
<evidence type="ECO:0000256" key="6">
    <source>
        <dbReference type="SAM" id="MobiDB-lite"/>
    </source>
</evidence>
<comment type="caution">
    <text evidence="8">The sequence shown here is derived from an EMBL/GenBank/DDBJ whole genome shotgun (WGS) entry which is preliminary data.</text>
</comment>
<dbReference type="EMBL" id="VFLP01000005">
    <property type="protein sequence ID" value="TRX97765.1"/>
    <property type="molecule type" value="Genomic_DNA"/>
</dbReference>
<name>A0A553IC32_9PEZI</name>
<keyword evidence="4" id="KW-0804">Transcription</keyword>
<evidence type="ECO:0000313" key="9">
    <source>
        <dbReference type="Proteomes" id="UP000319160"/>
    </source>
</evidence>